<proteinExistence type="predicted"/>
<comment type="caution">
    <text evidence="1">The sequence shown here is derived from an EMBL/GenBank/DDBJ whole genome shotgun (WGS) entry which is preliminary data.</text>
</comment>
<gene>
    <name evidence="1" type="ORF">RSSL_00112</name>
</gene>
<name>J7TTQ9_STRSL</name>
<protein>
    <submittedName>
        <fullName evidence="1">Uncharacterized protein</fullName>
    </submittedName>
</protein>
<accession>J7TTQ9</accession>
<reference evidence="1 2" key="1">
    <citation type="journal article" date="2012" name="J. Bacteriol.">
        <title>Genome Sequence of the Lantibiotic Bacteriocin Producer Streptococcus salivarius Strain K12.</title>
        <authorList>
            <person name="Barretto C."/>
            <person name="Alvarez-Martin P."/>
            <person name="Foata F."/>
            <person name="Renault P."/>
            <person name="Berger B."/>
        </authorList>
    </citation>
    <scope>NUCLEOTIDE SEQUENCE [LARGE SCALE GENOMIC DNA]</scope>
    <source>
        <strain evidence="1 2">K12</strain>
        <plasmid evidence="1">pRSSL1</plasmid>
    </source>
</reference>
<evidence type="ECO:0000313" key="2">
    <source>
        <dbReference type="Proteomes" id="UP000006983"/>
    </source>
</evidence>
<dbReference type="Proteomes" id="UP000006983">
    <property type="component" value="Unassembled WGS sequence"/>
</dbReference>
<geneLocation type="plasmid" evidence="1">
    <name>pRSSL1</name>
</geneLocation>
<evidence type="ECO:0000313" key="1">
    <source>
        <dbReference type="EMBL" id="EJO15353.1"/>
    </source>
</evidence>
<organism evidence="1 2">
    <name type="scientific">Streptococcus salivarius K12</name>
    <dbReference type="NCBI Taxonomy" id="1200793"/>
    <lineage>
        <taxon>Bacteria</taxon>
        <taxon>Bacillati</taxon>
        <taxon>Bacillota</taxon>
        <taxon>Bacilli</taxon>
        <taxon>Lactobacillales</taxon>
        <taxon>Streptococcaceae</taxon>
        <taxon>Streptococcus</taxon>
    </lineage>
</organism>
<keyword evidence="1" id="KW-0614">Plasmid</keyword>
<sequence>MKTNKVIKFTWHLNRRTTDLYFYADSYQDATSEIEGEINRNSYGISGYPISDRVEEELSEEMNMDFWEKKYEDEPEKFEDMMEKFHEGIWELATEKQWREAVLEEGAKESQADKFWWTVYEAMTMVDFSKRISPEREKKIIELYGNYTIKELYNIYLDYVELYYETNYIEHPEADYVQNEMIKDFWKGLLNKEIIEFSNGPTIDFSEGLPDSENWFGYD</sequence>
<dbReference type="AlphaFoldDB" id="J7TTQ9"/>
<dbReference type="EMBL" id="ALIF01000007">
    <property type="protein sequence ID" value="EJO15353.1"/>
    <property type="molecule type" value="Genomic_DNA"/>
</dbReference>
<dbReference type="PATRIC" id="fig|1200793.3.peg.2163"/>
<keyword evidence="2" id="KW-1185">Reference proteome</keyword>
<dbReference type="RefSeq" id="WP_002892476.1">
    <property type="nucleotide sequence ID" value="NZ_ALIF01000007.1"/>
</dbReference>